<feature type="region of interest" description="Disordered" evidence="1">
    <location>
        <begin position="74"/>
        <end position="140"/>
    </location>
</feature>
<proteinExistence type="predicted"/>
<name>A0AA88NER8_TACVA</name>
<sequence length="140" mass="15046">MVIESSSGLLAGLQLTGWLPAPTESLWAGPASHAGLPKPLPAELVEGTATVTSAPADSTHCAMLIRSDLFKSRDELRSSAPKNTSFSPPPPKAHLVPTEGADEAESTQGRSVNKPKDRKNKCLSIYHHQHQDATKHHERQ</sequence>
<organism evidence="2 3">
    <name type="scientific">Tachysurus vachellii</name>
    <name type="common">Darkbarbel catfish</name>
    <name type="synonym">Pelteobagrus vachellii</name>
    <dbReference type="NCBI Taxonomy" id="175792"/>
    <lineage>
        <taxon>Eukaryota</taxon>
        <taxon>Metazoa</taxon>
        <taxon>Chordata</taxon>
        <taxon>Craniata</taxon>
        <taxon>Vertebrata</taxon>
        <taxon>Euteleostomi</taxon>
        <taxon>Actinopterygii</taxon>
        <taxon>Neopterygii</taxon>
        <taxon>Teleostei</taxon>
        <taxon>Ostariophysi</taxon>
        <taxon>Siluriformes</taxon>
        <taxon>Bagridae</taxon>
        <taxon>Tachysurus</taxon>
    </lineage>
</organism>
<feature type="compositionally biased region" description="Basic and acidic residues" evidence="1">
    <location>
        <begin position="129"/>
        <end position="140"/>
    </location>
</feature>
<reference evidence="2" key="1">
    <citation type="submission" date="2023-08" db="EMBL/GenBank/DDBJ databases">
        <title>Pelteobagrus vachellii genome.</title>
        <authorList>
            <person name="Liu H."/>
        </authorList>
    </citation>
    <scope>NUCLEOTIDE SEQUENCE</scope>
    <source>
        <strain evidence="2">PRFRI_2022a</strain>
        <tissue evidence="2">Muscle</tissue>
    </source>
</reference>
<accession>A0AA88NER8</accession>
<keyword evidence="3" id="KW-1185">Reference proteome</keyword>
<dbReference type="Proteomes" id="UP001187315">
    <property type="component" value="Unassembled WGS sequence"/>
</dbReference>
<protein>
    <submittedName>
        <fullName evidence="2">Uncharacterized protein</fullName>
    </submittedName>
</protein>
<dbReference type="AlphaFoldDB" id="A0AA88NER8"/>
<comment type="caution">
    <text evidence="2">The sequence shown here is derived from an EMBL/GenBank/DDBJ whole genome shotgun (WGS) entry which is preliminary data.</text>
</comment>
<evidence type="ECO:0000313" key="3">
    <source>
        <dbReference type="Proteomes" id="UP001187315"/>
    </source>
</evidence>
<gene>
    <name evidence="2" type="ORF">Q7C36_007791</name>
</gene>
<evidence type="ECO:0000256" key="1">
    <source>
        <dbReference type="SAM" id="MobiDB-lite"/>
    </source>
</evidence>
<evidence type="ECO:0000313" key="2">
    <source>
        <dbReference type="EMBL" id="KAK2852590.1"/>
    </source>
</evidence>
<dbReference type="EMBL" id="JAVHJS010000007">
    <property type="protein sequence ID" value="KAK2852590.1"/>
    <property type="molecule type" value="Genomic_DNA"/>
</dbReference>